<dbReference type="EMBL" id="SPHZ02000009">
    <property type="protein sequence ID" value="KAF0898660.1"/>
    <property type="molecule type" value="Genomic_DNA"/>
</dbReference>
<reference evidence="3 4" key="1">
    <citation type="submission" date="2019-11" db="EMBL/GenBank/DDBJ databases">
        <title>Whole genome sequence of Oryza granulata.</title>
        <authorList>
            <person name="Li W."/>
        </authorList>
    </citation>
    <scope>NUCLEOTIDE SEQUENCE [LARGE SCALE GENOMIC DNA]</scope>
    <source>
        <strain evidence="4">cv. Menghai</strain>
        <tissue evidence="3">Leaf</tissue>
    </source>
</reference>
<dbReference type="InterPro" id="IPR055411">
    <property type="entry name" value="LRR_FXL15/At3g58940/PEG3-like"/>
</dbReference>
<dbReference type="InterPro" id="IPR050232">
    <property type="entry name" value="FBL13/AtMIF1-like"/>
</dbReference>
<dbReference type="Gene3D" id="3.80.10.10">
    <property type="entry name" value="Ribonuclease Inhibitor"/>
    <property type="match status" value="1"/>
</dbReference>
<comment type="caution">
    <text evidence="3">The sequence shown here is derived from an EMBL/GenBank/DDBJ whole genome shotgun (WGS) entry which is preliminary data.</text>
</comment>
<feature type="compositionally biased region" description="Polar residues" evidence="1">
    <location>
        <begin position="1"/>
        <end position="11"/>
    </location>
</feature>
<evidence type="ECO:0000313" key="4">
    <source>
        <dbReference type="Proteomes" id="UP000479710"/>
    </source>
</evidence>
<sequence>MATSGSSPSSPKRQRVAEAPPAGTDKLMSLPAEILDRILAQVPFQKLVRTCCLSRAWRRRWESVTKLRIELPPGSSARVLWRCAPPVHGFHAVPDIRKRDIYRAARWLRALARRGVRELTLRFVPSSAVSRPCRLLGPALFSCAALVRLHLEHCYMPPAPQGFSGLPNLVSLTLIHVLLMFVGGGAQLESLIAAAPRLDELNFHDVFSITTVSDDEDHNVETRAIRATNLRKLVLSILGPIDNACRVAEALPMLEEAYISIDCLLGTQDFVDTFERIATVNKLWFISLDETVKVDEISRNC</sequence>
<gene>
    <name evidence="3" type="ORF">E2562_009170</name>
</gene>
<keyword evidence="4" id="KW-1185">Reference proteome</keyword>
<dbReference type="Pfam" id="PF00646">
    <property type="entry name" value="F-box"/>
    <property type="match status" value="1"/>
</dbReference>
<dbReference type="SUPFAM" id="SSF52047">
    <property type="entry name" value="RNI-like"/>
    <property type="match status" value="1"/>
</dbReference>
<dbReference type="Proteomes" id="UP000479710">
    <property type="component" value="Unassembled WGS sequence"/>
</dbReference>
<dbReference type="InterPro" id="IPR001810">
    <property type="entry name" value="F-box_dom"/>
</dbReference>
<dbReference type="InterPro" id="IPR032675">
    <property type="entry name" value="LRR_dom_sf"/>
</dbReference>
<protein>
    <recommendedName>
        <fullName evidence="2">F-box domain-containing protein</fullName>
    </recommendedName>
</protein>
<dbReference type="PANTHER" id="PTHR31900:SF27">
    <property type="entry name" value="FBD DOMAIN-CONTAINING PROTEIN"/>
    <property type="match status" value="1"/>
</dbReference>
<dbReference type="Pfam" id="PF24758">
    <property type="entry name" value="LRR_At5g56370"/>
    <property type="match status" value="1"/>
</dbReference>
<dbReference type="PROSITE" id="PS50181">
    <property type="entry name" value="FBOX"/>
    <property type="match status" value="1"/>
</dbReference>
<dbReference type="InterPro" id="IPR036047">
    <property type="entry name" value="F-box-like_dom_sf"/>
</dbReference>
<dbReference type="AlphaFoldDB" id="A0A6G1CEU0"/>
<evidence type="ECO:0000259" key="2">
    <source>
        <dbReference type="PROSITE" id="PS50181"/>
    </source>
</evidence>
<evidence type="ECO:0000313" key="3">
    <source>
        <dbReference type="EMBL" id="KAF0898660.1"/>
    </source>
</evidence>
<dbReference type="PANTHER" id="PTHR31900">
    <property type="entry name" value="F-BOX/RNI SUPERFAMILY PROTEIN-RELATED"/>
    <property type="match status" value="1"/>
</dbReference>
<feature type="region of interest" description="Disordered" evidence="1">
    <location>
        <begin position="1"/>
        <end position="24"/>
    </location>
</feature>
<accession>A0A6G1CEU0</accession>
<evidence type="ECO:0000256" key="1">
    <source>
        <dbReference type="SAM" id="MobiDB-lite"/>
    </source>
</evidence>
<dbReference type="Gene3D" id="1.20.1280.50">
    <property type="match status" value="1"/>
</dbReference>
<dbReference type="SUPFAM" id="SSF81383">
    <property type="entry name" value="F-box domain"/>
    <property type="match status" value="1"/>
</dbReference>
<name>A0A6G1CEU0_9ORYZ</name>
<proteinExistence type="predicted"/>
<feature type="domain" description="F-box" evidence="2">
    <location>
        <begin position="24"/>
        <end position="71"/>
    </location>
</feature>
<dbReference type="OrthoDB" id="1155922at2759"/>
<organism evidence="3 4">
    <name type="scientific">Oryza meyeriana var. granulata</name>
    <dbReference type="NCBI Taxonomy" id="110450"/>
    <lineage>
        <taxon>Eukaryota</taxon>
        <taxon>Viridiplantae</taxon>
        <taxon>Streptophyta</taxon>
        <taxon>Embryophyta</taxon>
        <taxon>Tracheophyta</taxon>
        <taxon>Spermatophyta</taxon>
        <taxon>Magnoliopsida</taxon>
        <taxon>Liliopsida</taxon>
        <taxon>Poales</taxon>
        <taxon>Poaceae</taxon>
        <taxon>BOP clade</taxon>
        <taxon>Oryzoideae</taxon>
        <taxon>Oryzeae</taxon>
        <taxon>Oryzinae</taxon>
        <taxon>Oryza</taxon>
        <taxon>Oryza meyeriana</taxon>
    </lineage>
</organism>